<evidence type="ECO:0000256" key="5">
    <source>
        <dbReference type="SAM" id="MobiDB-lite"/>
    </source>
</evidence>
<proteinExistence type="predicted"/>
<keyword evidence="9" id="KW-1185">Reference proteome</keyword>
<evidence type="ECO:0000313" key="8">
    <source>
        <dbReference type="EMBL" id="KGN85681.1"/>
    </source>
</evidence>
<sequence>MPLESKVICVSQRKKLSAGLIRFIRRYRTVMRRSKWVVVAVLTVAFCLLILPNLILQIPSVRGSVAGRVQTELSKALETRVRIGHISIGWWRQAEINDIVIFDRAGRPAVSAERLTGGLDLLPLLRGRLSFSSARLFKGEFDVYRSRPDTALNIQFILDALKSKNPEEPSRLQLNINTILLRNCRLSATGLHKALSGTLGLHDLNAKVRLFEVDSTGLKAQLRHLSFLENSTALNLKELHADVSLRGDTLGVDRLHISLQNSHLRIASGYCVLSPDESGLPAISMRDLAGRIRPSDLKGGFPALDTMDDLLEVSLPELAVGSGEAVMPEISMSYGDELTLQAGIGLAEIGGKERMHVRLRLDELKLGPRAYMLAERIFPDQLPPQMRDLGAIDIMAAANGRLDDLRLKTRVETDAGALTIQGKIGLDSLWRPVHVDAHATTERLEPQLMAGRKDWPEHVAFDLKVKTRLDAGNLLSGSLAGRVSLLTYRGYTYEDLTIDAQADRDKWSGILSMNDPNGHIRLSSAGEGLPFSGGSSRFEWNLTAHKLHPDRLLPGFGIPSADALLVSSGELSGNGIDNLTGTVRIDTLDWQTADKGLHLRDVMLSTARDEGHRSVVLSSPFLHGKLSGEFDLSALPALFQRLVRTHLPALMDQKAQEKAPAEHMRLSLAMEGALPKELCSFLGLPVTEADSIRIRGDYSELLRSLDLQVRAGRLMAMNKELRGTEVNLNSSSGKAELICRSDLYHEGKPSIRDLSLQALMTDDSIRTRLDMGLDRRGAKNGFVSLLTNFRRDKDSSLNTHIRLDRSTARIGGYEWQIASAEAILAPERLVVSNLSIKSEGKAVEAEGVLSNSPSDSLRVRVDHISLKYILELAGVDFDMLDVEMTGEAVLSDIADRQFMQARITGESFTVNGIDVGPISAFGSWEKATQSILLDALVHNPDGTSTSAWGYIRPFNPHAGLDLRFDAKHADVAFIGPFLSEFCHKLEGHASGNMRLFGDFSDLTIEGEVMAEQVTLGVKALNTEYKCDGQKAVFTPTQMRFENMLVSDPDGHTARLNAHISHRAFDDIKVDLKVSEARNILAYNVPERDNPNIHGRVYVSGAAYLRDVPGGMRCDVNLISEKGTHIVLNFTQPTTAEEYRFLRFVDPKSSRERARQETSPDRPSLPLPATGGDPETDFHLVMNVGVTPDAEVDLILDPQTGDGLRGSAGGDLRIDYHTLGDLNVFGGLELLSGTYNFNLRQIVQKRFSIKEGSSVNFAGNPMHATLNLTAEYNLTANLNDLDESLVSDVRRTTIPVNCLLQINGAMLQPAVSFDIKLPNSDSELERRVRSLIHSEDSMTKQIVYLLVLGKFYTPENVYNSGSGTDNWTAVATTTLSQQLTNMLGSLSDKVQIGTSIKTTNTSFQDTDIELLLSSRLLNNRLLINGNVGYRDNPNLQNTYVGEFDAEYKINPSGSIRIKAYNHYNNLYQYLRQSLTTQGLGLIFKYDFDGRRLRTKRAGEARIGIDSLTRPDSVRAQ</sequence>
<dbReference type="PANTHER" id="PTHR30441">
    <property type="entry name" value="DUF748 DOMAIN-CONTAINING PROTEIN"/>
    <property type="match status" value="1"/>
</dbReference>
<evidence type="ECO:0000313" key="9">
    <source>
        <dbReference type="Proteomes" id="UP000030146"/>
    </source>
</evidence>
<evidence type="ECO:0000256" key="4">
    <source>
        <dbReference type="ARBA" id="ARBA00023136"/>
    </source>
</evidence>
<name>A0A0A2F3S6_9PORP</name>
<keyword evidence="2 6" id="KW-0812">Transmembrane</keyword>
<dbReference type="InterPro" id="IPR007452">
    <property type="entry name" value="TamB_C"/>
</dbReference>
<evidence type="ECO:0000256" key="6">
    <source>
        <dbReference type="SAM" id="Phobius"/>
    </source>
</evidence>
<evidence type="ECO:0000259" key="7">
    <source>
        <dbReference type="Pfam" id="PF04357"/>
    </source>
</evidence>
<evidence type="ECO:0000256" key="1">
    <source>
        <dbReference type="ARBA" id="ARBA00004167"/>
    </source>
</evidence>
<keyword evidence="3 6" id="KW-1133">Transmembrane helix</keyword>
<feature type="domain" description="Translocation and assembly module TamB C-terminal" evidence="7">
    <location>
        <begin position="1045"/>
        <end position="1486"/>
    </location>
</feature>
<dbReference type="GO" id="GO:0090313">
    <property type="term" value="P:regulation of protein targeting to membrane"/>
    <property type="evidence" value="ECO:0007669"/>
    <property type="project" value="TreeGrafter"/>
</dbReference>
<reference evidence="8 9" key="1">
    <citation type="submission" date="2014-08" db="EMBL/GenBank/DDBJ databases">
        <title>Porphyromonas gulae strain:COT-052_OH3439 Genome sequencing.</title>
        <authorList>
            <person name="Wallis C."/>
            <person name="Deusch O."/>
            <person name="O'Flynn C."/>
            <person name="Davis I."/>
            <person name="Jospin G."/>
            <person name="Darling A.E."/>
            <person name="Coil D.A."/>
            <person name="Alexiev A."/>
            <person name="Horsfall A."/>
            <person name="Kirkwood N."/>
            <person name="Harris S."/>
            <person name="Eisen J.A."/>
        </authorList>
    </citation>
    <scope>NUCLEOTIDE SEQUENCE [LARGE SCALE GENOMIC DNA]</scope>
    <source>
        <strain evidence="9">COT-052 OH3439</strain>
    </source>
</reference>
<dbReference type="Pfam" id="PF04357">
    <property type="entry name" value="TamB"/>
    <property type="match status" value="1"/>
</dbReference>
<feature type="region of interest" description="Disordered" evidence="5">
    <location>
        <begin position="1149"/>
        <end position="1172"/>
    </location>
</feature>
<dbReference type="GO" id="GO:0005886">
    <property type="term" value="C:plasma membrane"/>
    <property type="evidence" value="ECO:0007669"/>
    <property type="project" value="InterPro"/>
</dbReference>
<comment type="caution">
    <text evidence="8">The sequence shown here is derived from an EMBL/GenBank/DDBJ whole genome shotgun (WGS) entry which is preliminary data.</text>
</comment>
<dbReference type="InterPro" id="IPR052894">
    <property type="entry name" value="AsmA-related"/>
</dbReference>
<evidence type="ECO:0000256" key="2">
    <source>
        <dbReference type="ARBA" id="ARBA00022692"/>
    </source>
</evidence>
<protein>
    <recommendedName>
        <fullName evidence="7">Translocation and assembly module TamB C-terminal domain-containing protein</fullName>
    </recommendedName>
</protein>
<feature type="transmembrane region" description="Helical" evidence="6">
    <location>
        <begin position="36"/>
        <end position="56"/>
    </location>
</feature>
<feature type="compositionally biased region" description="Basic and acidic residues" evidence="5">
    <location>
        <begin position="1149"/>
        <end position="1159"/>
    </location>
</feature>
<organism evidence="8 9">
    <name type="scientific">Porphyromonas gulae</name>
    <dbReference type="NCBI Taxonomy" id="111105"/>
    <lineage>
        <taxon>Bacteria</taxon>
        <taxon>Pseudomonadati</taxon>
        <taxon>Bacteroidota</taxon>
        <taxon>Bacteroidia</taxon>
        <taxon>Bacteroidales</taxon>
        <taxon>Porphyromonadaceae</taxon>
        <taxon>Porphyromonas</taxon>
    </lineage>
</organism>
<dbReference type="Proteomes" id="UP000030146">
    <property type="component" value="Unassembled WGS sequence"/>
</dbReference>
<comment type="subcellular location">
    <subcellularLocation>
        <location evidence="1">Membrane</location>
        <topology evidence="1">Single-pass membrane protein</topology>
    </subcellularLocation>
</comment>
<accession>A0A0A2F3S6</accession>
<dbReference type="EMBL" id="JRAK01000123">
    <property type="protein sequence ID" value="KGN85681.1"/>
    <property type="molecule type" value="Genomic_DNA"/>
</dbReference>
<gene>
    <name evidence="8" type="ORF">HR15_09355</name>
</gene>
<evidence type="ECO:0000256" key="3">
    <source>
        <dbReference type="ARBA" id="ARBA00022989"/>
    </source>
</evidence>
<dbReference type="PANTHER" id="PTHR30441:SF4">
    <property type="entry name" value="PROTEIN ASMA"/>
    <property type="match status" value="1"/>
</dbReference>
<keyword evidence="4 6" id="KW-0472">Membrane</keyword>
<dbReference type="GO" id="GO:0009306">
    <property type="term" value="P:protein secretion"/>
    <property type="evidence" value="ECO:0007669"/>
    <property type="project" value="InterPro"/>
</dbReference>